<proteinExistence type="predicted"/>
<protein>
    <submittedName>
        <fullName evidence="1">Uncharacterized protein</fullName>
    </submittedName>
</protein>
<sequence>MSQSSFYYVRSEALITTFIQLGYSVDNMDIDFNGDFRKKFTGSLESFEIDESEIRLQLNDNSIYDNLPEGLFHQSKGNQHNQSYKNYIDEHNRFKNEAKNARRFFNPLDQAFLFAKSDALLRKEMVLQDLMADETAFLLKFWGLEHYKDNVYISAFVKQLYKRENVQSRIDEIALLTGTILQCKVKTETDFVQWTKETITEEDWLLGFNTCLEAENSETILQWTFIIENTNPANIESYFMKRDVYEILQLINRFFVPVDVITTYEFELPELKQLDEAYIGISTL</sequence>
<evidence type="ECO:0000313" key="2">
    <source>
        <dbReference type="Proteomes" id="UP001210231"/>
    </source>
</evidence>
<dbReference type="RefSeq" id="WP_407030018.1">
    <property type="nucleotide sequence ID" value="NZ_JAQGEF010000002.1"/>
</dbReference>
<reference evidence="1 2" key="1">
    <citation type="submission" date="2022-12" db="EMBL/GenBank/DDBJ databases">
        <title>Chitinophagaceae gen. sp. nov., a new member of the family Chitinophagaceae, isolated from soil in a chemical factory.</title>
        <authorList>
            <person name="Ke Z."/>
        </authorList>
    </citation>
    <scope>NUCLEOTIDE SEQUENCE [LARGE SCALE GENOMIC DNA]</scope>
    <source>
        <strain evidence="1 2">LY-5</strain>
    </source>
</reference>
<dbReference type="Proteomes" id="UP001210231">
    <property type="component" value="Unassembled WGS sequence"/>
</dbReference>
<evidence type="ECO:0000313" key="1">
    <source>
        <dbReference type="EMBL" id="MDA3613690.1"/>
    </source>
</evidence>
<dbReference type="EMBL" id="JAQGEF010000002">
    <property type="protein sequence ID" value="MDA3613690.1"/>
    <property type="molecule type" value="Genomic_DNA"/>
</dbReference>
<gene>
    <name evidence="1" type="ORF">O3P16_02635</name>
</gene>
<comment type="caution">
    <text evidence="1">The sequence shown here is derived from an EMBL/GenBank/DDBJ whole genome shotgun (WGS) entry which is preliminary data.</text>
</comment>
<organism evidence="1 2">
    <name type="scientific">Polluticaenibacter yanchengensis</name>
    <dbReference type="NCBI Taxonomy" id="3014562"/>
    <lineage>
        <taxon>Bacteria</taxon>
        <taxon>Pseudomonadati</taxon>
        <taxon>Bacteroidota</taxon>
        <taxon>Chitinophagia</taxon>
        <taxon>Chitinophagales</taxon>
        <taxon>Chitinophagaceae</taxon>
        <taxon>Polluticaenibacter</taxon>
    </lineage>
</organism>
<keyword evidence="2" id="KW-1185">Reference proteome</keyword>
<accession>A0ABT4UFQ4</accession>
<name>A0ABT4UFQ4_9BACT</name>